<accession>A0A940PGC9</accession>
<sequence>MKVTVLGYWGAFPWNGEGTSSYLLEADGFKLLIDAGSSTLNVLQEQLDPLTLDGVIISHYHHDHIADLGVLQYYRQLKPKGEPIPELPIYGHTEDLFHYESLTMAGVSQGYPYDPAESLEIGPFRFTFLRTVHPVTCFAMRIEEIKTGSVLVYTADSGYLAAFDEFVKGADVLIADTYLLAGQEKHHAHFTSQEAGLMARQGQVKTLILSHLQQEIDLDLLREQAQTHAGDQVAVILAQTNLSVTI</sequence>
<name>A0A940PGC9_9ENTE</name>
<dbReference type="EMBL" id="JAEEGA010000026">
    <property type="protein sequence ID" value="MBP1044364.1"/>
    <property type="molecule type" value="Genomic_DNA"/>
</dbReference>
<dbReference type="PANTHER" id="PTHR46018">
    <property type="entry name" value="ZINC PHOSPHODIESTERASE ELAC PROTEIN 1"/>
    <property type="match status" value="1"/>
</dbReference>
<gene>
    <name evidence="3" type="ORF">I6N95_25470</name>
</gene>
<dbReference type="InterPro" id="IPR001279">
    <property type="entry name" value="Metallo-B-lactamas"/>
</dbReference>
<dbReference type="Proteomes" id="UP000674938">
    <property type="component" value="Unassembled WGS sequence"/>
</dbReference>
<dbReference type="SUPFAM" id="SSF56281">
    <property type="entry name" value="Metallo-hydrolase/oxidoreductase"/>
    <property type="match status" value="1"/>
</dbReference>
<dbReference type="CDD" id="cd07716">
    <property type="entry name" value="RNaseZ_short-form-like_MBL-fold"/>
    <property type="match status" value="1"/>
</dbReference>
<proteinExistence type="predicted"/>
<dbReference type="Gene3D" id="3.60.15.10">
    <property type="entry name" value="Ribonuclease Z/Hydroxyacylglutathione hydrolase-like"/>
    <property type="match status" value="1"/>
</dbReference>
<evidence type="ECO:0000313" key="3">
    <source>
        <dbReference type="EMBL" id="MBP1044364.1"/>
    </source>
</evidence>
<dbReference type="SMART" id="SM00849">
    <property type="entry name" value="Lactamase_B"/>
    <property type="match status" value="1"/>
</dbReference>
<dbReference type="Pfam" id="PF12706">
    <property type="entry name" value="Lactamase_B_2"/>
    <property type="match status" value="1"/>
</dbReference>
<evidence type="ECO:0000256" key="1">
    <source>
        <dbReference type="ARBA" id="ARBA00022833"/>
    </source>
</evidence>
<dbReference type="PANTHER" id="PTHR46018:SF4">
    <property type="entry name" value="METALLO-HYDROLASE YHFI-RELATED"/>
    <property type="match status" value="1"/>
</dbReference>
<evidence type="ECO:0000313" key="4">
    <source>
        <dbReference type="Proteomes" id="UP000674938"/>
    </source>
</evidence>
<comment type="caution">
    <text evidence="3">The sequence shown here is derived from an EMBL/GenBank/DDBJ whole genome shotgun (WGS) entry which is preliminary data.</text>
</comment>
<dbReference type="InterPro" id="IPR036866">
    <property type="entry name" value="RibonucZ/Hydroxyglut_hydro"/>
</dbReference>
<reference evidence="3" key="1">
    <citation type="submission" date="2020-12" db="EMBL/GenBank/DDBJ databases">
        <title>Vagococcus allomyrinae sp. nov. and Enterococcus lavae sp. nov., isolated from the larvae of Allomyrina dichotoma.</title>
        <authorList>
            <person name="Lee S.D."/>
        </authorList>
    </citation>
    <scope>NUCLEOTIDE SEQUENCE</scope>
    <source>
        <strain evidence="3">BWB3-3</strain>
    </source>
</reference>
<feature type="domain" description="Metallo-beta-lactamase" evidence="2">
    <location>
        <begin position="18"/>
        <end position="211"/>
    </location>
</feature>
<keyword evidence="1" id="KW-0862">Zinc</keyword>
<evidence type="ECO:0000259" key="2">
    <source>
        <dbReference type="SMART" id="SM00849"/>
    </source>
</evidence>
<protein>
    <submittedName>
        <fullName evidence="3">MBL fold metallo-hydrolase</fullName>
    </submittedName>
</protein>
<keyword evidence="4" id="KW-1185">Reference proteome</keyword>
<dbReference type="AlphaFoldDB" id="A0A940PGC9"/>
<dbReference type="GO" id="GO:0042781">
    <property type="term" value="F:3'-tRNA processing endoribonuclease activity"/>
    <property type="evidence" value="ECO:0007669"/>
    <property type="project" value="TreeGrafter"/>
</dbReference>
<organism evidence="3 4">
    <name type="scientific">Vagococcus allomyrinae</name>
    <dbReference type="NCBI Taxonomy" id="2794353"/>
    <lineage>
        <taxon>Bacteria</taxon>
        <taxon>Bacillati</taxon>
        <taxon>Bacillota</taxon>
        <taxon>Bacilli</taxon>
        <taxon>Lactobacillales</taxon>
        <taxon>Enterococcaceae</taxon>
        <taxon>Vagococcus</taxon>
    </lineage>
</organism>
<dbReference type="RefSeq" id="WP_209532768.1">
    <property type="nucleotide sequence ID" value="NZ_JAEEGA010000026.1"/>
</dbReference>